<keyword evidence="3" id="KW-1185">Reference proteome</keyword>
<reference evidence="2 3" key="1">
    <citation type="submission" date="2020-08" db="EMBL/GenBank/DDBJ databases">
        <title>Sequencing the genomes of 1000 actinobacteria strains.</title>
        <authorList>
            <person name="Klenk H.-P."/>
        </authorList>
    </citation>
    <scope>NUCLEOTIDE SEQUENCE [LARGE SCALE GENOMIC DNA]</scope>
    <source>
        <strain evidence="2 3">DSM 45784</strain>
    </source>
</reference>
<dbReference type="AlphaFoldDB" id="A0A7W7D8R2"/>
<sequence>MIDIPARASASPFDALRHEDQNGEYWTARELQVVMGYEKWEHFQDVIERAIRSAENTGTYSEQPFSRIREKGTGGAPRIDYRLSRHAAYLVAMNGHPNKSQVAAAQAYFTVRTREAEVAMAKPMSELEMARKYVAVLEREAALSKELEVAKPKATKWEAYINSDGLIGMRELADILKTNVVTLTSWLVEVNLFRRSISRHGGARNLPRATTQNAGYFETKTETANGAVFPVAYATPRGVDVVVDLWWRKQ</sequence>
<comment type="caution">
    <text evidence="2">The sequence shown here is derived from an EMBL/GenBank/DDBJ whole genome shotgun (WGS) entry which is preliminary data.</text>
</comment>
<evidence type="ECO:0000313" key="3">
    <source>
        <dbReference type="Proteomes" id="UP000542210"/>
    </source>
</evidence>
<dbReference type="Proteomes" id="UP000542210">
    <property type="component" value="Unassembled WGS sequence"/>
</dbReference>
<protein>
    <submittedName>
        <fullName evidence="2">DNA-damage-inducible protein D</fullName>
    </submittedName>
</protein>
<evidence type="ECO:0000259" key="1">
    <source>
        <dbReference type="Pfam" id="PF03374"/>
    </source>
</evidence>
<dbReference type="Pfam" id="PF03374">
    <property type="entry name" value="ANT"/>
    <property type="match status" value="1"/>
</dbReference>
<organism evidence="2 3">
    <name type="scientific">Sphaerisporangium siamense</name>
    <dbReference type="NCBI Taxonomy" id="795645"/>
    <lineage>
        <taxon>Bacteria</taxon>
        <taxon>Bacillati</taxon>
        <taxon>Actinomycetota</taxon>
        <taxon>Actinomycetes</taxon>
        <taxon>Streptosporangiales</taxon>
        <taxon>Streptosporangiaceae</taxon>
        <taxon>Sphaerisporangium</taxon>
    </lineage>
</organism>
<gene>
    <name evidence="2" type="ORF">BJ982_003861</name>
</gene>
<dbReference type="EMBL" id="JACHND010000001">
    <property type="protein sequence ID" value="MBB4702317.1"/>
    <property type="molecule type" value="Genomic_DNA"/>
</dbReference>
<dbReference type="GO" id="GO:0003677">
    <property type="term" value="F:DNA binding"/>
    <property type="evidence" value="ECO:0007669"/>
    <property type="project" value="InterPro"/>
</dbReference>
<accession>A0A7W7D8R2</accession>
<feature type="domain" description="Antirepressor protein C-terminal" evidence="1">
    <location>
        <begin position="145"/>
        <end position="246"/>
    </location>
</feature>
<dbReference type="RefSeq" id="WP_184881995.1">
    <property type="nucleotide sequence ID" value="NZ_BOOV01000048.1"/>
</dbReference>
<name>A0A7W7D8R2_9ACTN</name>
<dbReference type="InterPro" id="IPR005039">
    <property type="entry name" value="Ant_C"/>
</dbReference>
<evidence type="ECO:0000313" key="2">
    <source>
        <dbReference type="EMBL" id="MBB4702317.1"/>
    </source>
</evidence>
<proteinExistence type="predicted"/>